<keyword evidence="7" id="KW-0460">Magnesium</keyword>
<feature type="transmembrane region" description="Helical" evidence="8">
    <location>
        <begin position="174"/>
        <end position="194"/>
    </location>
</feature>
<sequence length="334" mass="35211">MTIGSFWTYAASLLLGAAGAWAVVRWGHRLALLDRPGHRSSHSQTTPKGGGIGLLAAFVLCSLGVGVPAGFWIPAVVVSGASFLNDRREMGIKWRLGIQFLAAGLFLAACAIPGFDSLSFGAFIGLALFYAVFVAGTANYYNFMDGINGIAAITGMVGFGLLAAYGYMAGKPDALWCASLGMVFACAGFLPFNIPGAQVFMGDVGSVLLGFVFAALVVAFSASPAEFVACAGFLFPFYADELFTLVERVKAGEKITHAHRRHLYQVLANELGVAHWKVSAGYGMVQLAVGLCIWMLAGAGLLYAAAAVGVFSVIWGGVDRRIKNQANLISRERS</sequence>
<evidence type="ECO:0000256" key="7">
    <source>
        <dbReference type="PIRSR" id="PIRSR600715-1"/>
    </source>
</evidence>
<dbReference type="EMBL" id="CP000859">
    <property type="protein sequence ID" value="ABW67107.1"/>
    <property type="molecule type" value="Genomic_DNA"/>
</dbReference>
<comment type="cofactor">
    <cofactor evidence="7">
        <name>Mg(2+)</name>
        <dbReference type="ChEBI" id="CHEBI:18420"/>
    </cofactor>
</comment>
<dbReference type="AlphaFoldDB" id="A8ZYA0"/>
<dbReference type="GO" id="GO:0009103">
    <property type="term" value="P:lipopolysaccharide biosynthetic process"/>
    <property type="evidence" value="ECO:0007669"/>
    <property type="project" value="TreeGrafter"/>
</dbReference>
<keyword evidence="5 8" id="KW-1133">Transmembrane helix</keyword>
<evidence type="ECO:0000256" key="4">
    <source>
        <dbReference type="ARBA" id="ARBA00022692"/>
    </source>
</evidence>
<keyword evidence="3 9" id="KW-0808">Transferase</keyword>
<dbReference type="Proteomes" id="UP000008561">
    <property type="component" value="Chromosome"/>
</dbReference>
<evidence type="ECO:0000256" key="1">
    <source>
        <dbReference type="ARBA" id="ARBA00004651"/>
    </source>
</evidence>
<dbReference type="InterPro" id="IPR000715">
    <property type="entry name" value="Glycosyl_transferase_4"/>
</dbReference>
<dbReference type="eggNOG" id="COG0472">
    <property type="taxonomic scope" value="Bacteria"/>
</dbReference>
<dbReference type="HOGENOM" id="CLU_023982_3_2_7"/>
<dbReference type="CDD" id="cd06854">
    <property type="entry name" value="GT_WbpL_WbcO_like"/>
    <property type="match status" value="1"/>
</dbReference>
<dbReference type="STRING" id="96561.Dole_1301"/>
<keyword evidence="4 8" id="KW-0812">Transmembrane</keyword>
<proteinExistence type="predicted"/>
<evidence type="ECO:0000256" key="5">
    <source>
        <dbReference type="ARBA" id="ARBA00022989"/>
    </source>
</evidence>
<evidence type="ECO:0000313" key="9">
    <source>
        <dbReference type="EMBL" id="ABW67107.1"/>
    </source>
</evidence>
<feature type="transmembrane region" description="Helical" evidence="8">
    <location>
        <begin position="51"/>
        <end position="84"/>
    </location>
</feature>
<dbReference type="GO" id="GO:0046872">
    <property type="term" value="F:metal ion binding"/>
    <property type="evidence" value="ECO:0007669"/>
    <property type="project" value="UniProtKB-KW"/>
</dbReference>
<keyword evidence="6 8" id="KW-0472">Membrane</keyword>
<dbReference type="PANTHER" id="PTHR22926:SF3">
    <property type="entry name" value="UNDECAPRENYL-PHOSPHATE ALPHA-N-ACETYLGLUCOSAMINYL 1-PHOSPHATE TRANSFERASE"/>
    <property type="match status" value="1"/>
</dbReference>
<evidence type="ECO:0000256" key="8">
    <source>
        <dbReference type="SAM" id="Phobius"/>
    </source>
</evidence>
<keyword evidence="2" id="KW-1003">Cell membrane</keyword>
<keyword evidence="7" id="KW-0479">Metal-binding</keyword>
<accession>A8ZYA0</accession>
<feature type="transmembrane region" description="Helical" evidence="8">
    <location>
        <begin position="96"/>
        <end position="115"/>
    </location>
</feature>
<comment type="subcellular location">
    <subcellularLocation>
        <location evidence="1">Cell membrane</location>
        <topology evidence="1">Multi-pass membrane protein</topology>
    </subcellularLocation>
</comment>
<dbReference type="GO" id="GO:0005886">
    <property type="term" value="C:plasma membrane"/>
    <property type="evidence" value="ECO:0007669"/>
    <property type="project" value="UniProtKB-SubCell"/>
</dbReference>
<evidence type="ECO:0000256" key="3">
    <source>
        <dbReference type="ARBA" id="ARBA00022679"/>
    </source>
</evidence>
<evidence type="ECO:0000313" key="10">
    <source>
        <dbReference type="Proteomes" id="UP000008561"/>
    </source>
</evidence>
<dbReference type="KEGG" id="dol:Dole_1301"/>
<dbReference type="RefSeq" id="WP_012174724.1">
    <property type="nucleotide sequence ID" value="NC_009943.1"/>
</dbReference>
<dbReference type="Pfam" id="PF00953">
    <property type="entry name" value="Glycos_transf_4"/>
    <property type="match status" value="1"/>
</dbReference>
<feature type="transmembrane region" description="Helical" evidence="8">
    <location>
        <begin position="148"/>
        <end position="168"/>
    </location>
</feature>
<dbReference type="GO" id="GO:0071555">
    <property type="term" value="P:cell wall organization"/>
    <property type="evidence" value="ECO:0007669"/>
    <property type="project" value="TreeGrafter"/>
</dbReference>
<dbReference type="GO" id="GO:0016780">
    <property type="term" value="F:phosphotransferase activity, for other substituted phosphate groups"/>
    <property type="evidence" value="ECO:0007669"/>
    <property type="project" value="InterPro"/>
</dbReference>
<feature type="transmembrane region" description="Helical" evidence="8">
    <location>
        <begin position="206"/>
        <end position="239"/>
    </location>
</feature>
<reference evidence="9 10" key="1">
    <citation type="submission" date="2007-10" db="EMBL/GenBank/DDBJ databases">
        <title>Complete sequence of Desulfococcus oleovorans Hxd3.</title>
        <authorList>
            <consortium name="US DOE Joint Genome Institute"/>
            <person name="Copeland A."/>
            <person name="Lucas S."/>
            <person name="Lapidus A."/>
            <person name="Barry K."/>
            <person name="Glavina del Rio T."/>
            <person name="Dalin E."/>
            <person name="Tice H."/>
            <person name="Pitluck S."/>
            <person name="Kiss H."/>
            <person name="Brettin T."/>
            <person name="Bruce D."/>
            <person name="Detter J.C."/>
            <person name="Han C."/>
            <person name="Schmutz J."/>
            <person name="Larimer F."/>
            <person name="Land M."/>
            <person name="Hauser L."/>
            <person name="Kyrpides N."/>
            <person name="Kim E."/>
            <person name="Wawrik B."/>
            <person name="Richardson P."/>
        </authorList>
    </citation>
    <scope>NUCLEOTIDE SEQUENCE [LARGE SCALE GENOMIC DNA]</scope>
    <source>
        <strain evidence="10">DSM 6200 / JCM 39069 / Hxd3</strain>
    </source>
</reference>
<gene>
    <name evidence="9" type="ordered locus">Dole_1301</name>
</gene>
<feature type="transmembrane region" description="Helical" evidence="8">
    <location>
        <begin position="121"/>
        <end position="141"/>
    </location>
</feature>
<name>A8ZYA0_DESOH</name>
<keyword evidence="10" id="KW-1185">Reference proteome</keyword>
<dbReference type="GO" id="GO:0044038">
    <property type="term" value="P:cell wall macromolecule biosynthetic process"/>
    <property type="evidence" value="ECO:0007669"/>
    <property type="project" value="TreeGrafter"/>
</dbReference>
<evidence type="ECO:0000256" key="6">
    <source>
        <dbReference type="ARBA" id="ARBA00023136"/>
    </source>
</evidence>
<dbReference type="OrthoDB" id="9783652at2"/>
<dbReference type="PANTHER" id="PTHR22926">
    <property type="entry name" value="PHOSPHO-N-ACETYLMURAMOYL-PENTAPEPTIDE-TRANSFERASE"/>
    <property type="match status" value="1"/>
</dbReference>
<feature type="binding site" evidence="7">
    <location>
        <position position="203"/>
    </location>
    <ligand>
        <name>Mg(2+)</name>
        <dbReference type="ChEBI" id="CHEBI:18420"/>
    </ligand>
</feature>
<feature type="transmembrane region" description="Helical" evidence="8">
    <location>
        <begin position="287"/>
        <end position="315"/>
    </location>
</feature>
<protein>
    <submittedName>
        <fullName evidence="9">Glycosyl transferase family 4</fullName>
    </submittedName>
</protein>
<feature type="binding site" evidence="7">
    <location>
        <position position="142"/>
    </location>
    <ligand>
        <name>Mg(2+)</name>
        <dbReference type="ChEBI" id="CHEBI:18420"/>
    </ligand>
</feature>
<organism evidence="9 10">
    <name type="scientific">Desulfosudis oleivorans (strain DSM 6200 / JCM 39069 / Hxd3)</name>
    <name type="common">Desulfococcus oleovorans</name>
    <dbReference type="NCBI Taxonomy" id="96561"/>
    <lineage>
        <taxon>Bacteria</taxon>
        <taxon>Pseudomonadati</taxon>
        <taxon>Thermodesulfobacteriota</taxon>
        <taxon>Desulfobacteria</taxon>
        <taxon>Desulfobacterales</taxon>
        <taxon>Desulfosudaceae</taxon>
        <taxon>Desulfosudis</taxon>
    </lineage>
</organism>
<evidence type="ECO:0000256" key="2">
    <source>
        <dbReference type="ARBA" id="ARBA00022475"/>
    </source>
</evidence>